<feature type="compositionally biased region" description="Polar residues" evidence="1">
    <location>
        <begin position="175"/>
        <end position="184"/>
    </location>
</feature>
<name>B7QC37_IXOSC</name>
<dbReference type="AlphaFoldDB" id="B7QC37"/>
<accession>B7QC37</accession>
<feature type="compositionally biased region" description="Basic and acidic residues" evidence="1">
    <location>
        <begin position="123"/>
        <end position="134"/>
    </location>
</feature>
<dbReference type="Proteomes" id="UP000001555">
    <property type="component" value="Unassembled WGS sequence"/>
</dbReference>
<dbReference type="VEuPathDB" id="VectorBase:ISCP_022160"/>
<organism>
    <name type="scientific">Ixodes scapularis</name>
    <name type="common">Black-legged tick</name>
    <name type="synonym">Deer tick</name>
    <dbReference type="NCBI Taxonomy" id="6945"/>
    <lineage>
        <taxon>Eukaryota</taxon>
        <taxon>Metazoa</taxon>
        <taxon>Ecdysozoa</taxon>
        <taxon>Arthropoda</taxon>
        <taxon>Chelicerata</taxon>
        <taxon>Arachnida</taxon>
        <taxon>Acari</taxon>
        <taxon>Parasitiformes</taxon>
        <taxon>Ixodida</taxon>
        <taxon>Ixodoidea</taxon>
        <taxon>Ixodidae</taxon>
        <taxon>Ixodinae</taxon>
        <taxon>Ixodes</taxon>
    </lineage>
</organism>
<dbReference type="VEuPathDB" id="VectorBase:ISCW012392"/>
<dbReference type="EnsemblMetazoa" id="ISCW012392-RA">
    <property type="protein sequence ID" value="ISCW012392-PA"/>
    <property type="gene ID" value="ISCW012392"/>
</dbReference>
<reference evidence="3" key="2">
    <citation type="submission" date="2020-05" db="UniProtKB">
        <authorList>
            <consortium name="EnsemblMetazoa"/>
        </authorList>
    </citation>
    <scope>IDENTIFICATION</scope>
    <source>
        <strain evidence="3">wikel</strain>
    </source>
</reference>
<evidence type="ECO:0000256" key="1">
    <source>
        <dbReference type="SAM" id="MobiDB-lite"/>
    </source>
</evidence>
<dbReference type="PaxDb" id="6945-B7QC37"/>
<evidence type="ECO:0007829" key="5">
    <source>
        <dbReference type="PeptideAtlas" id="B7QC37"/>
    </source>
</evidence>
<dbReference type="EMBL" id="DS904368">
    <property type="protein sequence ID" value="EEC16409.1"/>
    <property type="molecule type" value="Genomic_DNA"/>
</dbReference>
<dbReference type="InParanoid" id="B7QC37"/>
<dbReference type="HOGENOM" id="CLU_1014010_0_0_1"/>
<keyword evidence="4" id="KW-1185">Reference proteome</keyword>
<feature type="compositionally biased region" description="Polar residues" evidence="1">
    <location>
        <begin position="46"/>
        <end position="62"/>
    </location>
</feature>
<dbReference type="VEuPathDB" id="VectorBase:ISCI012392"/>
<dbReference type="EMBL" id="ABJB010796609">
    <property type="status" value="NOT_ANNOTATED_CDS"/>
    <property type="molecule type" value="Genomic_DNA"/>
</dbReference>
<feature type="compositionally biased region" description="Low complexity" evidence="1">
    <location>
        <begin position="254"/>
        <end position="275"/>
    </location>
</feature>
<evidence type="ECO:0000313" key="2">
    <source>
        <dbReference type="EMBL" id="EEC16409.1"/>
    </source>
</evidence>
<reference evidence="2 4" key="1">
    <citation type="submission" date="2008-03" db="EMBL/GenBank/DDBJ databases">
        <title>Annotation of Ixodes scapularis.</title>
        <authorList>
            <consortium name="Ixodes scapularis Genome Project Consortium"/>
            <person name="Caler E."/>
            <person name="Hannick L.I."/>
            <person name="Bidwell S."/>
            <person name="Joardar V."/>
            <person name="Thiagarajan M."/>
            <person name="Amedeo P."/>
            <person name="Galinsky K.J."/>
            <person name="Schobel S."/>
            <person name="Inman J."/>
            <person name="Hostetler J."/>
            <person name="Miller J."/>
            <person name="Hammond M."/>
            <person name="Megy K."/>
            <person name="Lawson D."/>
            <person name="Kodira C."/>
            <person name="Sutton G."/>
            <person name="Meyer J."/>
            <person name="Hill C.A."/>
            <person name="Birren B."/>
            <person name="Nene V."/>
            <person name="Collins F."/>
            <person name="Alarcon-Chaidez F."/>
            <person name="Wikel S."/>
            <person name="Strausberg R."/>
        </authorList>
    </citation>
    <scope>NUCLEOTIDE SEQUENCE [LARGE SCALE GENOMIC DNA]</scope>
    <source>
        <strain evidence="4">Wikel</strain>
        <strain evidence="2">Wikel colony</strain>
    </source>
</reference>
<feature type="compositionally biased region" description="Polar residues" evidence="1">
    <location>
        <begin position="96"/>
        <end position="105"/>
    </location>
</feature>
<evidence type="ECO:0000313" key="4">
    <source>
        <dbReference type="Proteomes" id="UP000001555"/>
    </source>
</evidence>
<feature type="non-terminal residue" evidence="2">
    <location>
        <position position="1"/>
    </location>
</feature>
<gene>
    <name evidence="2" type="ORF">IscW_ISCW012392</name>
</gene>
<feature type="compositionally biased region" description="Polar residues" evidence="1">
    <location>
        <begin position="77"/>
        <end position="86"/>
    </location>
</feature>
<dbReference type="OrthoDB" id="5918429at2759"/>
<protein>
    <submittedName>
        <fullName evidence="2 3">Uncharacterized protein</fullName>
    </submittedName>
</protein>
<feature type="compositionally biased region" description="Polar residues" evidence="1">
    <location>
        <begin position="19"/>
        <end position="30"/>
    </location>
</feature>
<proteinExistence type="evidence at protein level"/>
<keyword evidence="5" id="KW-1267">Proteomics identification</keyword>
<sequence>KAQEKSKCDIACLAVGETEQASMTDSCLTGTSSSSTTTSTTTSSTLKVSQVHPSQAGTSGTFCSAPKPSVRPKSLEQVVTGSSVSATEPPPLVRQGTFTKDSPTDSAEAENVASDIPNGRRATSREKSTERENKSTGGSPRHKTQPTKSASASSVPADAGRLSSSAAAAHKRRTIPQSPSSQSLGGDEKKGSYVRSLSSGGILRVQKSGSAASLTSQSSSGSAAAPSRRAAVPKKEAIPSKIASLWKRKESSNPVASGVASAARAGVKAAPKLDR</sequence>
<evidence type="ECO:0000313" key="3">
    <source>
        <dbReference type="EnsemblMetazoa" id="ISCW012392-PA"/>
    </source>
</evidence>
<feature type="compositionally biased region" description="Low complexity" evidence="1">
    <location>
        <begin position="31"/>
        <end position="45"/>
    </location>
</feature>
<feature type="compositionally biased region" description="Low complexity" evidence="1">
    <location>
        <begin position="208"/>
        <end position="230"/>
    </location>
</feature>
<feature type="region of interest" description="Disordered" evidence="1">
    <location>
        <begin position="19"/>
        <end position="275"/>
    </location>
</feature>